<dbReference type="SMART" id="SM00737">
    <property type="entry name" value="ML"/>
    <property type="match status" value="1"/>
</dbReference>
<dbReference type="OrthoDB" id="6409159at2759"/>
<keyword evidence="5" id="KW-1185">Reference proteome</keyword>
<gene>
    <name evidence="4" type="ORF">JRQ81_002541</name>
</gene>
<protein>
    <recommendedName>
        <fullName evidence="3">MD-2-related lipid-recognition domain-containing protein</fullName>
    </recommendedName>
</protein>
<comment type="caution">
    <text evidence="4">The sequence shown here is derived from an EMBL/GenBank/DDBJ whole genome shotgun (WGS) entry which is preliminary data.</text>
</comment>
<dbReference type="Pfam" id="PF02221">
    <property type="entry name" value="E1_DerP2_DerF2"/>
    <property type="match status" value="1"/>
</dbReference>
<dbReference type="InterPro" id="IPR028996">
    <property type="entry name" value="GM2-AP"/>
</dbReference>
<evidence type="ECO:0000256" key="1">
    <source>
        <dbReference type="ARBA" id="ARBA00022729"/>
    </source>
</evidence>
<proteinExistence type="predicted"/>
<keyword evidence="1 2" id="KW-0732">Signal</keyword>
<sequence>MQAAVLLSLAFCALHMWPAVLGSPQHLRFAPLDRKWPRWLTKVDSFQWANCGPPSDPAVIRSLSVNPCPIEIPGKVMVSASVSSSVAIEAPVQANVTLEKRLGQIWIKIPCVDKLGSCNYDDLCAMLDILISPGAPCPEPLLSYGIPCRCPFKAGTYNLPSSEFFIPNMDLPSFLTNGDYKMKAVLRNGDEELACIQLSCSLKALP</sequence>
<evidence type="ECO:0000313" key="4">
    <source>
        <dbReference type="EMBL" id="KAJ7316379.1"/>
    </source>
</evidence>
<dbReference type="SUPFAM" id="SSF63707">
    <property type="entry name" value="Ganglioside M2 (gm2) activator"/>
    <property type="match status" value="1"/>
</dbReference>
<organism evidence="4 5">
    <name type="scientific">Phrynocephalus forsythii</name>
    <dbReference type="NCBI Taxonomy" id="171643"/>
    <lineage>
        <taxon>Eukaryota</taxon>
        <taxon>Metazoa</taxon>
        <taxon>Chordata</taxon>
        <taxon>Craniata</taxon>
        <taxon>Vertebrata</taxon>
        <taxon>Euteleostomi</taxon>
        <taxon>Lepidosauria</taxon>
        <taxon>Squamata</taxon>
        <taxon>Bifurcata</taxon>
        <taxon>Unidentata</taxon>
        <taxon>Episquamata</taxon>
        <taxon>Toxicofera</taxon>
        <taxon>Iguania</taxon>
        <taxon>Acrodonta</taxon>
        <taxon>Agamidae</taxon>
        <taxon>Agaminae</taxon>
        <taxon>Phrynocephalus</taxon>
    </lineage>
</organism>
<accession>A0A9Q1AWM4</accession>
<name>A0A9Q1AWM4_9SAUR</name>
<feature type="chain" id="PRO_5040196078" description="MD-2-related lipid-recognition domain-containing protein" evidence="2">
    <location>
        <begin position="23"/>
        <end position="206"/>
    </location>
</feature>
<dbReference type="GO" id="GO:0005319">
    <property type="term" value="F:lipid transporter activity"/>
    <property type="evidence" value="ECO:0007669"/>
    <property type="project" value="TreeGrafter"/>
</dbReference>
<dbReference type="EMBL" id="JAPFRF010000011">
    <property type="protein sequence ID" value="KAJ7316379.1"/>
    <property type="molecule type" value="Genomic_DNA"/>
</dbReference>
<dbReference type="InterPro" id="IPR003172">
    <property type="entry name" value="ML_dom"/>
</dbReference>
<dbReference type="GO" id="GO:0009898">
    <property type="term" value="C:cytoplasmic side of plasma membrane"/>
    <property type="evidence" value="ECO:0007669"/>
    <property type="project" value="TreeGrafter"/>
</dbReference>
<dbReference type="Proteomes" id="UP001142489">
    <property type="component" value="Unassembled WGS sequence"/>
</dbReference>
<dbReference type="AlphaFoldDB" id="A0A9Q1AWM4"/>
<dbReference type="GO" id="GO:0006689">
    <property type="term" value="P:ganglioside catabolic process"/>
    <property type="evidence" value="ECO:0007669"/>
    <property type="project" value="InterPro"/>
</dbReference>
<dbReference type="PANTHER" id="PTHR17357">
    <property type="entry name" value="GM2 GANGLIOSIDE ACTIVATOR PROTEIN"/>
    <property type="match status" value="1"/>
</dbReference>
<reference evidence="4" key="1">
    <citation type="journal article" date="2023" name="DNA Res.">
        <title>Chromosome-level genome assembly of Phrynocephalus forsythii using third-generation DNA sequencing and Hi-C analysis.</title>
        <authorList>
            <person name="Qi Y."/>
            <person name="Zhao W."/>
            <person name="Zhao Y."/>
            <person name="Niu C."/>
            <person name="Cao S."/>
            <person name="Zhang Y."/>
        </authorList>
    </citation>
    <scope>NUCLEOTIDE SEQUENCE</scope>
    <source>
        <tissue evidence="4">Muscle</tissue>
    </source>
</reference>
<dbReference type="GO" id="GO:0008047">
    <property type="term" value="F:enzyme activator activity"/>
    <property type="evidence" value="ECO:0007669"/>
    <property type="project" value="InterPro"/>
</dbReference>
<evidence type="ECO:0000313" key="5">
    <source>
        <dbReference type="Proteomes" id="UP001142489"/>
    </source>
</evidence>
<evidence type="ECO:0000259" key="3">
    <source>
        <dbReference type="SMART" id="SM00737"/>
    </source>
</evidence>
<dbReference type="PANTHER" id="PTHR17357:SF0">
    <property type="entry name" value="GANGLIOSIDE GM2 ACTIVATOR"/>
    <property type="match status" value="1"/>
</dbReference>
<evidence type="ECO:0000256" key="2">
    <source>
        <dbReference type="SAM" id="SignalP"/>
    </source>
</evidence>
<dbReference type="Gene3D" id="2.70.220.10">
    <property type="entry name" value="Ganglioside GM2 activator"/>
    <property type="match status" value="1"/>
</dbReference>
<feature type="signal peptide" evidence="2">
    <location>
        <begin position="1"/>
        <end position="22"/>
    </location>
</feature>
<dbReference type="InterPro" id="IPR036846">
    <property type="entry name" value="GM2-AP_sf"/>
</dbReference>
<feature type="domain" description="MD-2-related lipid-recognition" evidence="3">
    <location>
        <begin position="48"/>
        <end position="200"/>
    </location>
</feature>